<keyword evidence="3" id="KW-1185">Reference proteome</keyword>
<gene>
    <name evidence="2" type="ORF">FANTH_1169</name>
</gene>
<dbReference type="Proteomes" id="UP000573603">
    <property type="component" value="Unassembled WGS sequence"/>
</dbReference>
<evidence type="ECO:0000313" key="2">
    <source>
        <dbReference type="EMBL" id="KAF5253987.1"/>
    </source>
</evidence>
<evidence type="ECO:0000256" key="1">
    <source>
        <dbReference type="SAM" id="MobiDB-lite"/>
    </source>
</evidence>
<reference evidence="2 3" key="1">
    <citation type="journal article" date="2020" name="BMC Genomics">
        <title>Correction to: Identification and distribution of gene clusters required for synthesis of sphingolipid metabolism inhibitors in diverse species of the filamentous fungus Fusarium.</title>
        <authorList>
            <person name="Kim H.S."/>
            <person name="Lohmar J.M."/>
            <person name="Busman M."/>
            <person name="Brown D.W."/>
            <person name="Naumann T.A."/>
            <person name="Divon H.H."/>
            <person name="Lysoe E."/>
            <person name="Uhlig S."/>
            <person name="Proctor R.H."/>
        </authorList>
    </citation>
    <scope>NUCLEOTIDE SEQUENCE [LARGE SCALE GENOMIC DNA]</scope>
    <source>
        <strain evidence="2 3">NRRL 25214</strain>
    </source>
</reference>
<evidence type="ECO:0000313" key="3">
    <source>
        <dbReference type="Proteomes" id="UP000573603"/>
    </source>
</evidence>
<dbReference type="EMBL" id="JABEVY010000028">
    <property type="protein sequence ID" value="KAF5253987.1"/>
    <property type="molecule type" value="Genomic_DNA"/>
</dbReference>
<accession>A0A8H5EBM3</accession>
<feature type="region of interest" description="Disordered" evidence="1">
    <location>
        <begin position="145"/>
        <end position="166"/>
    </location>
</feature>
<organism evidence="2 3">
    <name type="scientific">Fusarium anthophilum</name>
    <dbReference type="NCBI Taxonomy" id="48485"/>
    <lineage>
        <taxon>Eukaryota</taxon>
        <taxon>Fungi</taxon>
        <taxon>Dikarya</taxon>
        <taxon>Ascomycota</taxon>
        <taxon>Pezizomycotina</taxon>
        <taxon>Sordariomycetes</taxon>
        <taxon>Hypocreomycetidae</taxon>
        <taxon>Hypocreales</taxon>
        <taxon>Nectriaceae</taxon>
        <taxon>Fusarium</taxon>
        <taxon>Fusarium fujikuroi species complex</taxon>
    </lineage>
</organism>
<dbReference type="AlphaFoldDB" id="A0A8H5EBM3"/>
<proteinExistence type="predicted"/>
<name>A0A8H5EBM3_9HYPO</name>
<sequence>MLSQVKAVNQAKIKRVVLYVPTKGSPMLLAPGDGDDGGSSTMIDDEFMPAQILDSNPGMTPLEHRAAAAQTFNVLNQSLNPDKTIAAELLFSIGTNSKATGLDSSQLCQSLHVTFALGAVIPAGAIIHAAISLKGSRASGWGSGSAPVATWPSAKDQGSGDEKYSEPAFVVDLAA</sequence>
<protein>
    <submittedName>
        <fullName evidence="2">Uncharacterized protein</fullName>
    </submittedName>
</protein>
<comment type="caution">
    <text evidence="2">The sequence shown here is derived from an EMBL/GenBank/DDBJ whole genome shotgun (WGS) entry which is preliminary data.</text>
</comment>